<dbReference type="NCBIfam" id="TIGR01496">
    <property type="entry name" value="DHPS"/>
    <property type="match status" value="1"/>
</dbReference>
<dbReference type="CDD" id="cd00483">
    <property type="entry name" value="HPPK"/>
    <property type="match status" value="1"/>
</dbReference>
<evidence type="ECO:0000256" key="8">
    <source>
        <dbReference type="ARBA" id="ARBA00022723"/>
    </source>
</evidence>
<keyword evidence="8" id="KW-0479">Metal-binding</keyword>
<evidence type="ECO:0000313" key="17">
    <source>
        <dbReference type="Proteomes" id="UP000829196"/>
    </source>
</evidence>
<dbReference type="OrthoDB" id="615426at2759"/>
<keyword evidence="7" id="KW-0808">Transferase</keyword>
<comment type="similarity">
    <text evidence="6">In the C-terminal section; belongs to the DHPS family.</text>
</comment>
<keyword evidence="11" id="KW-0067">ATP-binding</keyword>
<evidence type="ECO:0000256" key="14">
    <source>
        <dbReference type="ARBA" id="ARBA00023268"/>
    </source>
</evidence>
<dbReference type="SUPFAM" id="SSF55083">
    <property type="entry name" value="6-hydroxymethyl-7,8-dihydropterin pyrophosphokinase, HPPK"/>
    <property type="match status" value="1"/>
</dbReference>
<dbReference type="PANTHER" id="PTHR20941:SF1">
    <property type="entry name" value="FOLIC ACID SYNTHESIS PROTEIN FOL1"/>
    <property type="match status" value="1"/>
</dbReference>
<comment type="cofactor">
    <cofactor evidence="3">
        <name>Mg(2+)</name>
        <dbReference type="ChEBI" id="CHEBI:18420"/>
    </cofactor>
</comment>
<evidence type="ECO:0000256" key="13">
    <source>
        <dbReference type="ARBA" id="ARBA00022909"/>
    </source>
</evidence>
<dbReference type="InterPro" id="IPR000550">
    <property type="entry name" value="Hppk"/>
</dbReference>
<protein>
    <recommendedName>
        <fullName evidence="15">Pterin-binding domain-containing protein</fullName>
    </recommendedName>
</protein>
<dbReference type="GO" id="GO:0004156">
    <property type="term" value="F:dihydropteroate synthase activity"/>
    <property type="evidence" value="ECO:0007669"/>
    <property type="project" value="UniProtKB-EC"/>
</dbReference>
<dbReference type="Pfam" id="PF01288">
    <property type="entry name" value="HPPK"/>
    <property type="match status" value="1"/>
</dbReference>
<dbReference type="GO" id="GO:0005524">
    <property type="term" value="F:ATP binding"/>
    <property type="evidence" value="ECO:0007669"/>
    <property type="project" value="UniProtKB-KW"/>
</dbReference>
<evidence type="ECO:0000256" key="4">
    <source>
        <dbReference type="ARBA" id="ARBA00004763"/>
    </source>
</evidence>
<dbReference type="Proteomes" id="UP000829196">
    <property type="component" value="Unassembled WGS sequence"/>
</dbReference>
<evidence type="ECO:0000256" key="5">
    <source>
        <dbReference type="ARBA" id="ARBA00005051"/>
    </source>
</evidence>
<feature type="domain" description="Pterin-binding" evidence="15">
    <location>
        <begin position="262"/>
        <end position="530"/>
    </location>
</feature>
<dbReference type="Gene3D" id="3.20.20.20">
    <property type="entry name" value="Dihydropteroate synthase-like"/>
    <property type="match status" value="1"/>
</dbReference>
<gene>
    <name evidence="16" type="ORF">KFK09_024608</name>
</gene>
<dbReference type="InterPro" id="IPR000489">
    <property type="entry name" value="Pterin-binding_dom"/>
</dbReference>
<evidence type="ECO:0000256" key="3">
    <source>
        <dbReference type="ARBA" id="ARBA00001946"/>
    </source>
</evidence>
<evidence type="ECO:0000313" key="16">
    <source>
        <dbReference type="EMBL" id="KAI0494470.1"/>
    </source>
</evidence>
<evidence type="ECO:0000256" key="11">
    <source>
        <dbReference type="ARBA" id="ARBA00022840"/>
    </source>
</evidence>
<dbReference type="InterPro" id="IPR011005">
    <property type="entry name" value="Dihydropteroate_synth-like_sf"/>
</dbReference>
<name>A0A8T3AE77_DENNO</name>
<dbReference type="CDD" id="cd00739">
    <property type="entry name" value="DHPS"/>
    <property type="match status" value="1"/>
</dbReference>
<evidence type="ECO:0000256" key="6">
    <source>
        <dbReference type="ARBA" id="ARBA00009951"/>
    </source>
</evidence>
<evidence type="ECO:0000259" key="15">
    <source>
        <dbReference type="PROSITE" id="PS50972"/>
    </source>
</evidence>
<dbReference type="GO" id="GO:0046654">
    <property type="term" value="P:tetrahydrofolate biosynthetic process"/>
    <property type="evidence" value="ECO:0007669"/>
    <property type="project" value="TreeGrafter"/>
</dbReference>
<reference evidence="16" key="1">
    <citation type="journal article" date="2022" name="Front. Genet.">
        <title>Chromosome-Scale Assembly of the Dendrobium nobile Genome Provides Insights Into the Molecular Mechanism of the Biosynthesis of the Medicinal Active Ingredient of Dendrobium.</title>
        <authorList>
            <person name="Xu Q."/>
            <person name="Niu S.-C."/>
            <person name="Li K.-L."/>
            <person name="Zheng P.-J."/>
            <person name="Zhang X.-J."/>
            <person name="Jia Y."/>
            <person name="Liu Y."/>
            <person name="Niu Y.-X."/>
            <person name="Yu L.-H."/>
            <person name="Chen D.-F."/>
            <person name="Zhang G.-Q."/>
        </authorList>
    </citation>
    <scope>NUCLEOTIDE SEQUENCE</scope>
    <source>
        <tissue evidence="16">Leaf</tissue>
    </source>
</reference>
<evidence type="ECO:0000256" key="2">
    <source>
        <dbReference type="ARBA" id="ARBA00000198"/>
    </source>
</evidence>
<dbReference type="Gene3D" id="3.30.70.560">
    <property type="entry name" value="7,8-Dihydro-6-hydroxymethylpterin-pyrophosphokinase HPPK"/>
    <property type="match status" value="1"/>
</dbReference>
<keyword evidence="12" id="KW-0460">Magnesium</keyword>
<keyword evidence="9" id="KW-0547">Nucleotide-binding</keyword>
<dbReference type="GO" id="GO:0046656">
    <property type="term" value="P:folic acid biosynthetic process"/>
    <property type="evidence" value="ECO:0007669"/>
    <property type="project" value="UniProtKB-KW"/>
</dbReference>
<keyword evidence="13" id="KW-0289">Folate biosynthesis</keyword>
<keyword evidence="10" id="KW-0418">Kinase</keyword>
<organism evidence="16 17">
    <name type="scientific">Dendrobium nobile</name>
    <name type="common">Orchid</name>
    <dbReference type="NCBI Taxonomy" id="94219"/>
    <lineage>
        <taxon>Eukaryota</taxon>
        <taxon>Viridiplantae</taxon>
        <taxon>Streptophyta</taxon>
        <taxon>Embryophyta</taxon>
        <taxon>Tracheophyta</taxon>
        <taxon>Spermatophyta</taxon>
        <taxon>Magnoliopsida</taxon>
        <taxon>Liliopsida</taxon>
        <taxon>Asparagales</taxon>
        <taxon>Orchidaceae</taxon>
        <taxon>Epidendroideae</taxon>
        <taxon>Malaxideae</taxon>
        <taxon>Dendrobiinae</taxon>
        <taxon>Dendrobium</taxon>
    </lineage>
</organism>
<evidence type="ECO:0000256" key="10">
    <source>
        <dbReference type="ARBA" id="ARBA00022777"/>
    </source>
</evidence>
<dbReference type="Pfam" id="PF00809">
    <property type="entry name" value="Pterin_bind"/>
    <property type="match status" value="1"/>
</dbReference>
<dbReference type="InterPro" id="IPR006390">
    <property type="entry name" value="DHP_synth_dom"/>
</dbReference>
<accession>A0A8T3AE77</accession>
<evidence type="ECO:0000256" key="12">
    <source>
        <dbReference type="ARBA" id="ARBA00022842"/>
    </source>
</evidence>
<dbReference type="PROSITE" id="PS00793">
    <property type="entry name" value="DHPS_2"/>
    <property type="match status" value="1"/>
</dbReference>
<dbReference type="PROSITE" id="PS50972">
    <property type="entry name" value="PTERIN_BINDING"/>
    <property type="match status" value="1"/>
</dbReference>
<dbReference type="AlphaFoldDB" id="A0A8T3AE77"/>
<dbReference type="SMR" id="A0A8T3AE77"/>
<dbReference type="GO" id="GO:0016301">
    <property type="term" value="F:kinase activity"/>
    <property type="evidence" value="ECO:0007669"/>
    <property type="project" value="UniProtKB-KW"/>
</dbReference>
<dbReference type="PROSITE" id="PS00794">
    <property type="entry name" value="HPPK"/>
    <property type="match status" value="1"/>
</dbReference>
<evidence type="ECO:0000256" key="7">
    <source>
        <dbReference type="ARBA" id="ARBA00022679"/>
    </source>
</evidence>
<evidence type="ECO:0000256" key="1">
    <source>
        <dbReference type="ARBA" id="ARBA00000012"/>
    </source>
</evidence>
<comment type="catalytic activity">
    <reaction evidence="1">
        <text>(7,8-dihydropterin-6-yl)methyl diphosphate + 4-aminobenzoate = 7,8-dihydropteroate + diphosphate</text>
        <dbReference type="Rhea" id="RHEA:19949"/>
        <dbReference type="ChEBI" id="CHEBI:17836"/>
        <dbReference type="ChEBI" id="CHEBI:17839"/>
        <dbReference type="ChEBI" id="CHEBI:33019"/>
        <dbReference type="ChEBI" id="CHEBI:72950"/>
        <dbReference type="EC" id="2.5.1.15"/>
    </reaction>
</comment>
<comment type="pathway">
    <text evidence="4">Cofactor biosynthesis; tetrahydrofolate biosynthesis; 7,8-dihydrofolate from 2-amino-4-hydroxy-6-hydroxymethyl-7,8-dihydropteridine diphosphate and 4-aminobenzoate: step 1/2.</text>
</comment>
<keyword evidence="17" id="KW-1185">Reference proteome</keyword>
<dbReference type="InterPro" id="IPR045031">
    <property type="entry name" value="DHP_synth-like"/>
</dbReference>
<proteinExistence type="inferred from homology"/>
<dbReference type="SUPFAM" id="SSF51717">
    <property type="entry name" value="Dihydropteroate synthetase-like"/>
    <property type="match status" value="1"/>
</dbReference>
<sequence length="546" mass="60713">MRSSCVLESRTLFCHMGIFDRIHPIFTLRFKQLQHLNASTESKSRIFSSCLSQCSLRQQSSYSSVPMSSVQAPLNQEVVIALGSNVGDRIKNFNEALRLMKKSGIQISRHGCLYESEPAYVTDQPRFLNSAVRGTTGLGPVELLKVLKQIEKQLGRTDGIRYGPRPIDLDILFYGSHKFESDILTIPHERMWERPFVLAPLIDLLGMVSSDDTESIWNSFSSCNGGLFEEWQKVGGETSIGREGLKRVLPIGSQLWDWSKKTHIMGILNLTPDSFSDGRKFHEVESAVSHTRKLIMEGADIVDIGAQSTRPFARRLSPQEELQRLVPVLDAIMQIPEVERKLLSVDTFYAEVAYEAVKRGVHIVNDVSGGQLDPDILTVVGELEVPYIMMHMRGDPCTMQSEVNLYYEDVCEQVASELCARVSEAELSGIPLWRIILDPGIGFAKTTEHNLEILMNLPSIRKEIAKRSLAASHAPLLVGPSRKRFLGDICGKANAAERDPATIAATTAGILGGSNIIRVHNVKDNLDAAKICDSLLRRKIVGETSE</sequence>
<evidence type="ECO:0000256" key="9">
    <source>
        <dbReference type="ARBA" id="ARBA00022741"/>
    </source>
</evidence>
<dbReference type="NCBIfam" id="TIGR01498">
    <property type="entry name" value="folK"/>
    <property type="match status" value="1"/>
</dbReference>
<dbReference type="FunFam" id="3.20.20.20:FF:000006">
    <property type="entry name" value="Dihydropteroate synthase"/>
    <property type="match status" value="1"/>
</dbReference>
<comment type="pathway">
    <text evidence="5">Cofactor biosynthesis; tetrahydrofolate biosynthesis; 2-amino-4-hydroxy-6-hydroxymethyl-7,8-dihydropteridine diphosphate from 7,8-dihydroneopterin triphosphate: step 4/4.</text>
</comment>
<comment type="caution">
    <text evidence="16">The sequence shown here is derived from an EMBL/GenBank/DDBJ whole genome shotgun (WGS) entry which is preliminary data.</text>
</comment>
<dbReference type="GO" id="GO:0046872">
    <property type="term" value="F:metal ion binding"/>
    <property type="evidence" value="ECO:0007669"/>
    <property type="project" value="UniProtKB-KW"/>
</dbReference>
<dbReference type="InterPro" id="IPR035907">
    <property type="entry name" value="Hppk_sf"/>
</dbReference>
<keyword evidence="14" id="KW-0511">Multifunctional enzyme</keyword>
<comment type="catalytic activity">
    <reaction evidence="2">
        <text>6-hydroxymethyl-7,8-dihydropterin + ATP = (7,8-dihydropterin-6-yl)methyl diphosphate + AMP + H(+)</text>
        <dbReference type="Rhea" id="RHEA:11412"/>
        <dbReference type="ChEBI" id="CHEBI:15378"/>
        <dbReference type="ChEBI" id="CHEBI:30616"/>
        <dbReference type="ChEBI" id="CHEBI:44841"/>
        <dbReference type="ChEBI" id="CHEBI:72950"/>
        <dbReference type="ChEBI" id="CHEBI:456215"/>
        <dbReference type="EC" id="2.7.6.3"/>
    </reaction>
</comment>
<dbReference type="PANTHER" id="PTHR20941">
    <property type="entry name" value="FOLATE SYNTHESIS PROTEINS"/>
    <property type="match status" value="1"/>
</dbReference>
<dbReference type="EMBL" id="JAGYWB010000017">
    <property type="protein sequence ID" value="KAI0494470.1"/>
    <property type="molecule type" value="Genomic_DNA"/>
</dbReference>
<dbReference type="GO" id="GO:0003848">
    <property type="term" value="F:2-amino-4-hydroxy-6-hydroxymethyldihydropteridine diphosphokinase activity"/>
    <property type="evidence" value="ECO:0007669"/>
    <property type="project" value="UniProtKB-EC"/>
</dbReference>